<reference evidence="12" key="4">
    <citation type="submission" date="2025-09" db="UniProtKB">
        <authorList>
            <consortium name="Ensembl"/>
        </authorList>
    </citation>
    <scope>IDENTIFICATION</scope>
</reference>
<comment type="catalytic activity">
    <reaction evidence="8">
        <text>4,8-dimethylnonanoyl-CoA + (R)-carnitine = O-4,8-dimethylnonanoyl-(R)-carnitine + CoA</text>
        <dbReference type="Rhea" id="RHEA:44860"/>
        <dbReference type="ChEBI" id="CHEBI:16347"/>
        <dbReference type="ChEBI" id="CHEBI:57287"/>
        <dbReference type="ChEBI" id="CHEBI:77061"/>
        <dbReference type="ChEBI" id="CHEBI:84654"/>
    </reaction>
</comment>
<evidence type="ECO:0007829" key="15">
    <source>
        <dbReference type="PeptideAtlas" id="A0A287AMX9"/>
    </source>
</evidence>
<evidence type="ECO:0000256" key="7">
    <source>
        <dbReference type="ARBA" id="ARBA00023315"/>
    </source>
</evidence>
<dbReference type="Proteomes" id="UP000008227">
    <property type="component" value="Chromosome 1"/>
</dbReference>
<keyword evidence="7 10" id="KW-0012">Acyltransferase</keyword>
<name>A0A287AMX9_PIG</name>
<comment type="pathway">
    <text evidence="1">Lipid metabolism; fatty acid beta-oxidation.</text>
</comment>
<feature type="domain" description="Choline/carnitine acyltransferase" evidence="11">
    <location>
        <begin position="488"/>
        <end position="587"/>
    </location>
</feature>
<keyword evidence="15" id="KW-1267">Proteomics identification</keyword>
<dbReference type="FunFam" id="3.30.559.70:FF:000002">
    <property type="entry name" value="Carnitine O-acetyltransferase"/>
    <property type="match status" value="1"/>
</dbReference>
<evidence type="ECO:0000256" key="2">
    <source>
        <dbReference type="ARBA" id="ARBA00005232"/>
    </source>
</evidence>
<dbReference type="PROSITE" id="PS00440">
    <property type="entry name" value="ACYLTRANSF_C_2"/>
    <property type="match status" value="1"/>
</dbReference>
<evidence type="ECO:0000259" key="11">
    <source>
        <dbReference type="Pfam" id="PF00755"/>
    </source>
</evidence>
<dbReference type="PROSITE" id="PS00439">
    <property type="entry name" value="ACYLTRANSF_C_1"/>
    <property type="match status" value="1"/>
</dbReference>
<evidence type="ECO:0000256" key="10">
    <source>
        <dbReference type="RuleBase" id="RU003801"/>
    </source>
</evidence>
<dbReference type="InterPro" id="IPR039551">
    <property type="entry name" value="Cho/carn_acyl_trans"/>
</dbReference>
<dbReference type="Pfam" id="PF00755">
    <property type="entry name" value="Carn_acyltransf"/>
    <property type="match status" value="3"/>
</dbReference>
<dbReference type="Ensembl" id="ENSSSCT00000060032.3">
    <property type="protein sequence ID" value="ENSSSCP00000045403.3"/>
    <property type="gene ID" value="ENSSSCG00000005671.4"/>
</dbReference>
<reference evidence="12" key="2">
    <citation type="journal article" date="2020" name="Gigascience">
        <title>An improved pig reference genome sequence to enable pig genetics and genomics research.</title>
        <authorList>
            <person name="Warr A."/>
            <person name="Affara N."/>
            <person name="Aken B."/>
            <person name="Beiki H."/>
            <person name="Bickhart D.M."/>
            <person name="Billis K."/>
            <person name="Chow W."/>
            <person name="Eory L."/>
            <person name="Finlayson H.A."/>
            <person name="Flicek P."/>
            <person name="Giron C.G."/>
            <person name="Griffin D.K."/>
            <person name="Hall R."/>
            <person name="Hannum G."/>
            <person name="Hourlier T."/>
            <person name="Howe K."/>
            <person name="Hume D.A."/>
            <person name="Izuogu O."/>
            <person name="Kim K."/>
            <person name="Koren S."/>
            <person name="Liu H."/>
            <person name="Manchanda N."/>
            <person name="Martin F.J."/>
            <person name="Nonneman D.J."/>
            <person name="O'Connor R.E."/>
            <person name="Phillippy A.M."/>
            <person name="Rohrer G.A."/>
            <person name="Rosen B.D."/>
            <person name="Rund L.A."/>
            <person name="Sargent C.A."/>
            <person name="Schook L.B."/>
            <person name="Schroeder S.G."/>
            <person name="Schwartz A.S."/>
            <person name="Skinner B.M."/>
            <person name="Talbot R."/>
            <person name="Tseng E."/>
            <person name="Tuggle C.K."/>
            <person name="Watson M."/>
            <person name="Smith T.P.L."/>
            <person name="Archibald A.L."/>
        </authorList>
    </citation>
    <scope>NUCLEOTIDE SEQUENCE [LARGE SCALE GENOMIC DNA]</scope>
    <source>
        <strain evidence="12">Duroc</strain>
    </source>
</reference>
<sequence>MPRAVALGLPGPPRAGERMSRLLCCVQARPLGFLKPSSLTKVSSHFKTHQDSLPRLPVPPLQQTLDHYLKALQPIVSEEEWAQTKQLVEEFQSPGGVGERLQKGLERRARKTENWLSEWWLKTAYLQYRQPLVIYSSPVAHVGAGQGGGRASSPGTLPVEYLGGKPLCMNQYYQILSSCRVPGPKQDSVTNFSKIKKPPAHITVVHNYQFFELDVYHSDGTPLTSDQIFTQLEKIWNSSLQTNKEPVGILTSNHRNSWAKAYSTLIKDKVNRESVRSIQKSIFTVCLDAPMPRVSEDRYRHQVACQMLHGGGGKLNSGNRWFDKTLQFIVAEDGACGLIYEHAAAEGPPITTLVDHVIEFTKKPELVRSPMIPLPMPKKLRFNITPEIKSDIEKAKQNLSIMIQDLDITVFVFHHFGKDFPKSEKLSPDAFIQMALQLAYYRIYGQACATYESASLRMFHLGRTDTIRSASMDSLTFVKAMGDPNVTAICGKAFDRHLLGLKLQAIEDLVSMPDIFMDTSYAIAMHFNLSTSQVPAKTDCVMFFGPVVPDGYGVCYNPMESHINFSVSAYNSCAETNAVRLAHYLEQALLDMRALLQSHPRAKL</sequence>
<dbReference type="VGNC" id="VGNC:86976">
    <property type="gene designation" value="CRAT"/>
</dbReference>
<protein>
    <submittedName>
        <fullName evidence="12">Carnitine O-acetyltransferase</fullName>
    </submittedName>
</protein>
<evidence type="ECO:0000256" key="9">
    <source>
        <dbReference type="PIRSR" id="PIRSR600542-1"/>
    </source>
</evidence>
<keyword evidence="6" id="KW-0443">Lipid metabolism</keyword>
<dbReference type="GO" id="GO:0006635">
    <property type="term" value="P:fatty acid beta-oxidation"/>
    <property type="evidence" value="ECO:0007669"/>
    <property type="project" value="UniProtKB-UniPathway"/>
</dbReference>
<dbReference type="ExpressionAtlas" id="A0A287AMX9">
    <property type="expression patterns" value="baseline and differential"/>
</dbReference>
<evidence type="ECO:0000313" key="13">
    <source>
        <dbReference type="Proteomes" id="UP000008227"/>
    </source>
</evidence>
<proteinExistence type="evidence at protein level"/>
<dbReference type="UniPathway" id="UPA00659"/>
<evidence type="ECO:0000256" key="5">
    <source>
        <dbReference type="ARBA" id="ARBA00022832"/>
    </source>
</evidence>
<keyword evidence="13" id="KW-1185">Reference proteome</keyword>
<dbReference type="GeneTree" id="ENSGT01150000286917"/>
<dbReference type="SUPFAM" id="SSF52777">
    <property type="entry name" value="CoA-dependent acyltransferases"/>
    <property type="match status" value="2"/>
</dbReference>
<dbReference type="Bgee" id="ENSSSCG00000005671">
    <property type="expression patterns" value="Expressed in psoas major muscle and 44 other cell types or tissues"/>
</dbReference>
<evidence type="ECO:0000256" key="4">
    <source>
        <dbReference type="ARBA" id="ARBA00022679"/>
    </source>
</evidence>
<dbReference type="Gene3D" id="3.30.559.70">
    <property type="entry name" value="Choline/Carnitine o-acyltransferase, domain 2"/>
    <property type="match status" value="1"/>
</dbReference>
<feature type="domain" description="Choline/carnitine acyltransferase" evidence="11">
    <location>
        <begin position="56"/>
        <end position="141"/>
    </location>
</feature>
<reference evidence="13" key="1">
    <citation type="submission" date="2009-11" db="EMBL/GenBank/DDBJ databases">
        <authorList>
            <consortium name="Porcine genome sequencing project"/>
        </authorList>
    </citation>
    <scope>NUCLEOTIDE SEQUENCE [LARGE SCALE GENOMIC DNA]</scope>
    <source>
        <strain evidence="13">Duroc</strain>
    </source>
</reference>
<evidence type="ECO:0000256" key="6">
    <source>
        <dbReference type="ARBA" id="ARBA00023098"/>
    </source>
</evidence>
<dbReference type="GO" id="GO:0016406">
    <property type="term" value="F:carnitine O-acyltransferase activity"/>
    <property type="evidence" value="ECO:0007669"/>
    <property type="project" value="UniProtKB-ARBA"/>
</dbReference>
<evidence type="ECO:0000256" key="8">
    <source>
        <dbReference type="ARBA" id="ARBA00048999"/>
    </source>
</evidence>
<dbReference type="InterPro" id="IPR042572">
    <property type="entry name" value="Carn_acyl_trans_N"/>
</dbReference>
<keyword evidence="3" id="KW-0813">Transport</keyword>
<dbReference type="PANTHER" id="PTHR22589:SF50">
    <property type="entry name" value="CARNITINE O-ACETYLTRANSFERASE"/>
    <property type="match status" value="1"/>
</dbReference>
<reference evidence="12" key="3">
    <citation type="submission" date="2025-08" db="UniProtKB">
        <authorList>
            <consortium name="Ensembl"/>
        </authorList>
    </citation>
    <scope>IDENTIFICATION</scope>
</reference>
<keyword evidence="5" id="KW-0276">Fatty acid metabolism</keyword>
<evidence type="ECO:0000256" key="1">
    <source>
        <dbReference type="ARBA" id="ARBA00005005"/>
    </source>
</evidence>
<dbReference type="Gene3D" id="3.30.559.10">
    <property type="entry name" value="Chloramphenicol acetyltransferase-like domain"/>
    <property type="match status" value="1"/>
</dbReference>
<evidence type="ECO:0000313" key="12">
    <source>
        <dbReference type="Ensembl" id="ENSSSCP00000045403.3"/>
    </source>
</evidence>
<dbReference type="GO" id="GO:0016413">
    <property type="term" value="F:O-acetyltransferase activity"/>
    <property type="evidence" value="ECO:0007669"/>
    <property type="project" value="UniProtKB-ARBA"/>
</dbReference>
<comment type="similarity">
    <text evidence="2 10">Belongs to the carnitine/choline acetyltransferase family.</text>
</comment>
<gene>
    <name evidence="12 14" type="primary">CRAT</name>
</gene>
<feature type="domain" description="Choline/carnitine acyltransferase" evidence="11">
    <location>
        <begin position="155"/>
        <end position="487"/>
    </location>
</feature>
<evidence type="ECO:0000256" key="3">
    <source>
        <dbReference type="ARBA" id="ARBA00022448"/>
    </source>
</evidence>
<dbReference type="InterPro" id="IPR000542">
    <property type="entry name" value="Carn_acyl_trans"/>
</dbReference>
<keyword evidence="4 10" id="KW-0808">Transferase</keyword>
<evidence type="ECO:0000313" key="14">
    <source>
        <dbReference type="VGNC" id="VGNC:86976"/>
    </source>
</evidence>
<dbReference type="Gene3D" id="1.10.275.20">
    <property type="entry name" value="Choline/Carnitine o-acyltransferase"/>
    <property type="match status" value="1"/>
</dbReference>
<dbReference type="InterPro" id="IPR023213">
    <property type="entry name" value="CAT-like_dom_sf"/>
</dbReference>
<dbReference type="AlphaFoldDB" id="A0A287AMX9"/>
<feature type="active site" description="Proton acceptor" evidence="9">
    <location>
        <position position="342"/>
    </location>
</feature>
<accession>A0A287AMX9</accession>
<dbReference type="PANTHER" id="PTHR22589">
    <property type="entry name" value="CARNITINE O-ACYLTRANSFERASE"/>
    <property type="match status" value="1"/>
</dbReference>
<dbReference type="InterPro" id="IPR042231">
    <property type="entry name" value="Cho/carn_acyl_trans_2"/>
</dbReference>
<organism evidence="12 13">
    <name type="scientific">Sus scrofa</name>
    <name type="common">Pig</name>
    <dbReference type="NCBI Taxonomy" id="9823"/>
    <lineage>
        <taxon>Eukaryota</taxon>
        <taxon>Metazoa</taxon>
        <taxon>Chordata</taxon>
        <taxon>Craniata</taxon>
        <taxon>Vertebrata</taxon>
        <taxon>Euteleostomi</taxon>
        <taxon>Mammalia</taxon>
        <taxon>Eutheria</taxon>
        <taxon>Laurasiatheria</taxon>
        <taxon>Artiodactyla</taxon>
        <taxon>Suina</taxon>
        <taxon>Suidae</taxon>
        <taxon>Sus</taxon>
    </lineage>
</organism>